<organism evidence="6 7">
    <name type="scientific">Microbispora catharanthi</name>
    <dbReference type="NCBI Taxonomy" id="1712871"/>
    <lineage>
        <taxon>Bacteria</taxon>
        <taxon>Bacillati</taxon>
        <taxon>Actinomycetota</taxon>
        <taxon>Actinomycetes</taxon>
        <taxon>Streptosporangiales</taxon>
        <taxon>Streptosporangiaceae</taxon>
        <taxon>Microbispora</taxon>
    </lineage>
</organism>
<dbReference type="GO" id="GO:0003700">
    <property type="term" value="F:DNA-binding transcription factor activity"/>
    <property type="evidence" value="ECO:0007669"/>
    <property type="project" value="TreeGrafter"/>
</dbReference>
<dbReference type="PANTHER" id="PTHR30055">
    <property type="entry name" value="HTH-TYPE TRANSCRIPTIONAL REGULATOR RUTR"/>
    <property type="match status" value="1"/>
</dbReference>
<dbReference type="GO" id="GO:0000976">
    <property type="term" value="F:transcription cis-regulatory region binding"/>
    <property type="evidence" value="ECO:0007669"/>
    <property type="project" value="TreeGrafter"/>
</dbReference>
<keyword evidence="2 4" id="KW-0238">DNA-binding</keyword>
<feature type="domain" description="HTH tetR-type" evidence="5">
    <location>
        <begin position="16"/>
        <end position="76"/>
    </location>
</feature>
<reference evidence="6 7" key="1">
    <citation type="submission" date="2019-10" db="EMBL/GenBank/DDBJ databases">
        <title>Nonomuraea sp. nov., isolated from Phyllanthus amarus.</title>
        <authorList>
            <person name="Klykleung N."/>
            <person name="Tanasupawat S."/>
        </authorList>
    </citation>
    <scope>NUCLEOTIDE SEQUENCE [LARGE SCALE GENOMIC DNA]</scope>
    <source>
        <strain evidence="6 7">CR1-09</strain>
    </source>
</reference>
<name>A0A5N6BKJ7_9ACTN</name>
<evidence type="ECO:0000313" key="6">
    <source>
        <dbReference type="EMBL" id="KAB8181012.1"/>
    </source>
</evidence>
<dbReference type="InterPro" id="IPR001647">
    <property type="entry name" value="HTH_TetR"/>
</dbReference>
<evidence type="ECO:0000313" key="7">
    <source>
        <dbReference type="Proteomes" id="UP000313066"/>
    </source>
</evidence>
<dbReference type="Gene3D" id="1.10.357.10">
    <property type="entry name" value="Tetracycline Repressor, domain 2"/>
    <property type="match status" value="1"/>
</dbReference>
<evidence type="ECO:0000256" key="1">
    <source>
        <dbReference type="ARBA" id="ARBA00023015"/>
    </source>
</evidence>
<dbReference type="EMBL" id="VDMA02000019">
    <property type="protein sequence ID" value="KAB8181012.1"/>
    <property type="molecule type" value="Genomic_DNA"/>
</dbReference>
<sequence length="194" mass="21164">MVRLYAGVWKTGGMGRVSAQDWARAALDTLAEDGFAAVAVEPVAARLGVTKGSFYWHFANRRKLIEAALALWEADSEQIIANLREITDPARRMRTLLGAAFGDTRDAAIAFRLIGAADDPAVAEVARRVTARRLDVMRQTLEELGQPPDLARRRVLAGYGVYVGVAALRRIGMLDDPAEFVETAVAEMGLDLPR</sequence>
<dbReference type="InterPro" id="IPR050109">
    <property type="entry name" value="HTH-type_TetR-like_transc_reg"/>
</dbReference>
<dbReference type="SUPFAM" id="SSF46689">
    <property type="entry name" value="Homeodomain-like"/>
    <property type="match status" value="1"/>
</dbReference>
<dbReference type="PROSITE" id="PS50977">
    <property type="entry name" value="HTH_TETR_2"/>
    <property type="match status" value="1"/>
</dbReference>
<dbReference type="Pfam" id="PF00440">
    <property type="entry name" value="TetR_N"/>
    <property type="match status" value="1"/>
</dbReference>
<accession>A0A5N6BKJ7</accession>
<keyword evidence="3" id="KW-0804">Transcription</keyword>
<gene>
    <name evidence="6" type="ORF">FH610_030775</name>
</gene>
<comment type="caution">
    <text evidence="6">The sequence shown here is derived from an EMBL/GenBank/DDBJ whole genome shotgun (WGS) entry which is preliminary data.</text>
</comment>
<protein>
    <submittedName>
        <fullName evidence="6">TetR family transcriptional regulator</fullName>
    </submittedName>
</protein>
<keyword evidence="7" id="KW-1185">Reference proteome</keyword>
<feature type="DNA-binding region" description="H-T-H motif" evidence="4">
    <location>
        <begin position="39"/>
        <end position="58"/>
    </location>
</feature>
<evidence type="ECO:0000256" key="3">
    <source>
        <dbReference type="ARBA" id="ARBA00023163"/>
    </source>
</evidence>
<evidence type="ECO:0000256" key="2">
    <source>
        <dbReference type="ARBA" id="ARBA00023125"/>
    </source>
</evidence>
<dbReference type="InterPro" id="IPR009057">
    <property type="entry name" value="Homeodomain-like_sf"/>
</dbReference>
<proteinExistence type="predicted"/>
<keyword evidence="1" id="KW-0805">Transcription regulation</keyword>
<evidence type="ECO:0000259" key="5">
    <source>
        <dbReference type="PROSITE" id="PS50977"/>
    </source>
</evidence>
<dbReference type="Proteomes" id="UP000313066">
    <property type="component" value="Unassembled WGS sequence"/>
</dbReference>
<dbReference type="PRINTS" id="PR00455">
    <property type="entry name" value="HTHTETR"/>
</dbReference>
<evidence type="ECO:0000256" key="4">
    <source>
        <dbReference type="PROSITE-ProRule" id="PRU00335"/>
    </source>
</evidence>
<dbReference type="AlphaFoldDB" id="A0A5N6BKJ7"/>
<dbReference type="PANTHER" id="PTHR30055:SF234">
    <property type="entry name" value="HTH-TYPE TRANSCRIPTIONAL REGULATOR BETI"/>
    <property type="match status" value="1"/>
</dbReference>